<dbReference type="GO" id="GO:0000811">
    <property type="term" value="C:GINS complex"/>
    <property type="evidence" value="ECO:0007669"/>
    <property type="project" value="TreeGrafter"/>
</dbReference>
<comment type="similarity">
    <text evidence="2 5">Belongs to the GINS2/PSF2 family.</text>
</comment>
<reference evidence="9" key="1">
    <citation type="submission" date="2025-08" db="UniProtKB">
        <authorList>
            <consortium name="RefSeq"/>
        </authorList>
    </citation>
    <scope>IDENTIFICATION</scope>
</reference>
<evidence type="ECO:0000259" key="7">
    <source>
        <dbReference type="Pfam" id="PF25005"/>
    </source>
</evidence>
<dbReference type="InterPro" id="IPR007257">
    <property type="entry name" value="GINS_Psf2"/>
</dbReference>
<dbReference type="SUPFAM" id="SSF158573">
    <property type="entry name" value="GINS helical bundle-like"/>
    <property type="match status" value="1"/>
</dbReference>
<sequence>MDPSEVEFLAEKQIVTIVPNFSHDEVFLIGGNIGPFNAGLPVQVPMWMAINLKQRQKCRIQPPDWMDVDKLQAKKQEEKDSPIFQPMLNENYMEVTKLLLSHATDDIPHADEVHTLIKDIWDLRMSKLRQSIDKFVKDQETYARLDNLSLMEINTVRPFLTQALDHMHTLRMNMLTGGPPNTQE</sequence>
<dbReference type="GeneID" id="110975603"/>
<dbReference type="KEGG" id="aplc:110975603"/>
<dbReference type="FunFam" id="1.20.58.1020:FF:000001">
    <property type="entry name" value="DNA replication complex GINS protein PSF2"/>
    <property type="match status" value="1"/>
</dbReference>
<organism evidence="8 9">
    <name type="scientific">Acanthaster planci</name>
    <name type="common">Crown-of-thorns starfish</name>
    <dbReference type="NCBI Taxonomy" id="133434"/>
    <lineage>
        <taxon>Eukaryota</taxon>
        <taxon>Metazoa</taxon>
        <taxon>Echinodermata</taxon>
        <taxon>Eleutherozoa</taxon>
        <taxon>Asterozoa</taxon>
        <taxon>Asteroidea</taxon>
        <taxon>Valvatacea</taxon>
        <taxon>Valvatida</taxon>
        <taxon>Acanthasteridae</taxon>
        <taxon>Acanthaster</taxon>
    </lineage>
</organism>
<dbReference type="Gene3D" id="3.40.5.50">
    <property type="match status" value="1"/>
</dbReference>
<dbReference type="InterPro" id="IPR056784">
    <property type="entry name" value="PSF2_N"/>
</dbReference>
<evidence type="ECO:0000313" key="9">
    <source>
        <dbReference type="RefSeq" id="XP_022083886.1"/>
    </source>
</evidence>
<evidence type="ECO:0000313" key="8">
    <source>
        <dbReference type="Proteomes" id="UP000694845"/>
    </source>
</evidence>
<comment type="subunit">
    <text evidence="5">Component of the GINS complex.</text>
</comment>
<dbReference type="GO" id="GO:0000727">
    <property type="term" value="P:double-strand break repair via break-induced replication"/>
    <property type="evidence" value="ECO:0007669"/>
    <property type="project" value="TreeGrafter"/>
</dbReference>
<dbReference type="Proteomes" id="UP000694845">
    <property type="component" value="Unplaced"/>
</dbReference>
<dbReference type="OrthoDB" id="1938138at2759"/>
<dbReference type="Pfam" id="PF05916">
    <property type="entry name" value="Sld5"/>
    <property type="match status" value="1"/>
</dbReference>
<comment type="subcellular location">
    <subcellularLocation>
        <location evidence="1 5">Nucleus</location>
    </subcellularLocation>
</comment>
<dbReference type="PIRSF" id="PIRSF028998">
    <property type="entry name" value="GINS_Psf2_subgr"/>
    <property type="match status" value="1"/>
</dbReference>
<evidence type="ECO:0000259" key="6">
    <source>
        <dbReference type="Pfam" id="PF05916"/>
    </source>
</evidence>
<name>A0A8B7XVI6_ACAPL</name>
<proteinExistence type="inferred from homology"/>
<dbReference type="Gene3D" id="1.20.58.1020">
    <property type="match status" value="1"/>
</dbReference>
<feature type="domain" description="DNA replication complex GINS protein PSF2 N-terminal" evidence="7">
    <location>
        <begin position="2"/>
        <end position="61"/>
    </location>
</feature>
<dbReference type="OMA" id="DSLNCMY"/>
<dbReference type="RefSeq" id="XP_022083886.1">
    <property type="nucleotide sequence ID" value="XM_022228194.1"/>
</dbReference>
<keyword evidence="4 5" id="KW-0539">Nucleus</keyword>
<dbReference type="InterPro" id="IPR021151">
    <property type="entry name" value="GINS_A"/>
</dbReference>
<dbReference type="PANTHER" id="PTHR12772:SF0">
    <property type="entry name" value="DNA REPLICATION COMPLEX GINS PROTEIN PSF2"/>
    <property type="match status" value="1"/>
</dbReference>
<evidence type="ECO:0000256" key="5">
    <source>
        <dbReference type="PIRNR" id="PIRNR028998"/>
    </source>
</evidence>
<evidence type="ECO:0000256" key="2">
    <source>
        <dbReference type="ARBA" id="ARBA00010565"/>
    </source>
</evidence>
<evidence type="ECO:0000256" key="4">
    <source>
        <dbReference type="ARBA" id="ARBA00023242"/>
    </source>
</evidence>
<accession>A0A8B7XVI6</accession>
<feature type="domain" description="GINS subunit" evidence="6">
    <location>
        <begin position="65"/>
        <end position="169"/>
    </location>
</feature>
<dbReference type="GO" id="GO:0071162">
    <property type="term" value="C:CMG complex"/>
    <property type="evidence" value="ECO:0007669"/>
    <property type="project" value="UniProtKB-ARBA"/>
</dbReference>
<dbReference type="SUPFAM" id="SSF160059">
    <property type="entry name" value="PriA/YqbF domain"/>
    <property type="match status" value="1"/>
</dbReference>
<evidence type="ECO:0000256" key="1">
    <source>
        <dbReference type="ARBA" id="ARBA00004123"/>
    </source>
</evidence>
<keyword evidence="3 5" id="KW-0235">DNA replication</keyword>
<keyword evidence="8" id="KW-1185">Reference proteome</keyword>
<protein>
    <recommendedName>
        <fullName evidence="5">DNA replication complex GINS protein PSF2</fullName>
    </recommendedName>
</protein>
<dbReference type="CTD" id="51659"/>
<dbReference type="PANTHER" id="PTHR12772">
    <property type="entry name" value="DNA REPLICATION COMPLEX GINS PROTEIN PSF2"/>
    <property type="match status" value="1"/>
</dbReference>
<dbReference type="AlphaFoldDB" id="A0A8B7XVI6"/>
<dbReference type="FunFam" id="3.40.5.50:FF:000001">
    <property type="entry name" value="DNA replication complex GINS protein PSF2"/>
    <property type="match status" value="1"/>
</dbReference>
<dbReference type="GO" id="GO:0006260">
    <property type="term" value="P:DNA replication"/>
    <property type="evidence" value="ECO:0007669"/>
    <property type="project" value="UniProtKB-KW"/>
</dbReference>
<dbReference type="CDD" id="cd11712">
    <property type="entry name" value="GINS_A_psf2"/>
    <property type="match status" value="1"/>
</dbReference>
<evidence type="ECO:0000256" key="3">
    <source>
        <dbReference type="ARBA" id="ARBA00022705"/>
    </source>
</evidence>
<dbReference type="Pfam" id="PF25005">
    <property type="entry name" value="PSF2_N"/>
    <property type="match status" value="1"/>
</dbReference>
<gene>
    <name evidence="9" type="primary">LOC110975603</name>
</gene>
<dbReference type="InterPro" id="IPR036224">
    <property type="entry name" value="GINS_bundle-like_dom_sf"/>
</dbReference>
<dbReference type="CDD" id="cd21694">
    <property type="entry name" value="GINS_B_Psf2"/>
    <property type="match status" value="1"/>
</dbReference>